<dbReference type="EMBL" id="VITY01000002">
    <property type="protein sequence ID" value="TWC05742.1"/>
    <property type="molecule type" value="Genomic_DNA"/>
</dbReference>
<comment type="caution">
    <text evidence="1">The sequence shown here is derived from an EMBL/GenBank/DDBJ whole genome shotgun (WGS) entry which is preliminary data.</text>
</comment>
<dbReference type="InterPro" id="IPR046164">
    <property type="entry name" value="DUF6166"/>
</dbReference>
<sequence>MASYAGDRTIDGISVLVDGEPLSPHYDQLRLTEHGFEWSYEGPEPAQLAFALLYDHLHDAAAAKALHESFMRRIVANFGNEWELSSADLDEAVAALRSGPTA</sequence>
<gene>
    <name evidence="1" type="ORF">FBZ93_10255</name>
</gene>
<dbReference type="Pfam" id="PF19663">
    <property type="entry name" value="DUF6166"/>
    <property type="match status" value="1"/>
</dbReference>
<dbReference type="STRING" id="1755647.AS156_12900"/>
<evidence type="ECO:0000313" key="2">
    <source>
        <dbReference type="Proteomes" id="UP000321304"/>
    </source>
</evidence>
<accession>A0A560MDR7</accession>
<reference evidence="1 2" key="1">
    <citation type="submission" date="2019-06" db="EMBL/GenBank/DDBJ databases">
        <title>Genomic Encyclopedia of Type Strains, Phase IV (KMG-V): Genome sequencing to study the core and pangenomes of soil and plant-associated prokaryotes.</title>
        <authorList>
            <person name="Whitman W."/>
        </authorList>
    </citation>
    <scope>NUCLEOTIDE SEQUENCE [LARGE SCALE GENOMIC DNA]</scope>
    <source>
        <strain evidence="1 2">BR 10355</strain>
    </source>
</reference>
<organism evidence="1 2">
    <name type="scientific">Bradyrhizobium macuxiense</name>
    <dbReference type="NCBI Taxonomy" id="1755647"/>
    <lineage>
        <taxon>Bacteria</taxon>
        <taxon>Pseudomonadati</taxon>
        <taxon>Pseudomonadota</taxon>
        <taxon>Alphaproteobacteria</taxon>
        <taxon>Hyphomicrobiales</taxon>
        <taxon>Nitrobacteraceae</taxon>
        <taxon>Bradyrhizobium</taxon>
    </lineage>
</organism>
<evidence type="ECO:0000313" key="1">
    <source>
        <dbReference type="EMBL" id="TWC05742.1"/>
    </source>
</evidence>
<keyword evidence="2" id="KW-1185">Reference proteome</keyword>
<proteinExistence type="predicted"/>
<dbReference type="RefSeq" id="WP_167528926.1">
    <property type="nucleotide sequence ID" value="NZ_VITY01000002.1"/>
</dbReference>
<dbReference type="Proteomes" id="UP000321304">
    <property type="component" value="Unassembled WGS sequence"/>
</dbReference>
<dbReference type="AlphaFoldDB" id="A0A560MDR7"/>
<protein>
    <submittedName>
        <fullName evidence="1">Uncharacterized protein</fullName>
    </submittedName>
</protein>
<name>A0A560MDR7_9BRAD</name>